<dbReference type="GO" id="GO:0031207">
    <property type="term" value="C:Sec62/Sec63 complex"/>
    <property type="evidence" value="ECO:0007669"/>
    <property type="project" value="InterPro"/>
</dbReference>
<dbReference type="PANTHER" id="PTHR28229:SF1">
    <property type="entry name" value="TRANSLOCATION PROTEIN SEC66"/>
    <property type="match status" value="1"/>
</dbReference>
<keyword evidence="2" id="KW-1133">Transmembrane helix</keyword>
<dbReference type="Pfam" id="PF09802">
    <property type="entry name" value="Sec66"/>
    <property type="match status" value="1"/>
</dbReference>
<gene>
    <name evidence="3" type="ORF">CANVERA_P3913</name>
</gene>
<keyword evidence="1" id="KW-0175">Coiled coil</keyword>
<dbReference type="AlphaFoldDB" id="A0A9W4TYP0"/>
<evidence type="ECO:0000256" key="2">
    <source>
        <dbReference type="SAM" id="Phobius"/>
    </source>
</evidence>
<dbReference type="GO" id="GO:0031204">
    <property type="term" value="P:post-translational protein targeting to membrane, translocation"/>
    <property type="evidence" value="ECO:0007669"/>
    <property type="project" value="InterPro"/>
</dbReference>
<organism evidence="3 4">
    <name type="scientific">Candida verbasci</name>
    <dbReference type="NCBI Taxonomy" id="1227364"/>
    <lineage>
        <taxon>Eukaryota</taxon>
        <taxon>Fungi</taxon>
        <taxon>Dikarya</taxon>
        <taxon>Ascomycota</taxon>
        <taxon>Saccharomycotina</taxon>
        <taxon>Pichiomycetes</taxon>
        <taxon>Debaryomycetaceae</taxon>
        <taxon>Candida/Lodderomyces clade</taxon>
        <taxon>Candida</taxon>
    </lineage>
</organism>
<accession>A0A9W4TYP0</accession>
<sequence length="190" mass="22589">MDEQPETTQENIPISIITPLIYVGVTLSLFILFSIIYRRKRVENLSHMQPIFKTNYNSEIYNELKAKNDDPSIKKENKVHEKVLKAALLRKAVESIRRSMKLKEFESSFNKLYQLGLIGDDFYKQYEIQIKYQELEIKEIVQEVESYKKGWVQTFFPLAQEICFNEALRRRLKATDERSEVLTELWDLKT</sequence>
<feature type="coiled-coil region" evidence="1">
    <location>
        <begin position="123"/>
        <end position="185"/>
    </location>
</feature>
<dbReference type="OrthoDB" id="73168at2759"/>
<evidence type="ECO:0000313" key="3">
    <source>
        <dbReference type="EMBL" id="CAI5759400.1"/>
    </source>
</evidence>
<dbReference type="EMBL" id="CANTUO010000004">
    <property type="protein sequence ID" value="CAI5759400.1"/>
    <property type="molecule type" value="Genomic_DNA"/>
</dbReference>
<proteinExistence type="predicted"/>
<reference evidence="3" key="1">
    <citation type="submission" date="2022-12" db="EMBL/GenBank/DDBJ databases">
        <authorList>
            <person name="Brejova B."/>
        </authorList>
    </citation>
    <scope>NUCLEOTIDE SEQUENCE</scope>
</reference>
<evidence type="ECO:0008006" key="5">
    <source>
        <dbReference type="Google" id="ProtNLM"/>
    </source>
</evidence>
<evidence type="ECO:0000313" key="4">
    <source>
        <dbReference type="Proteomes" id="UP001152885"/>
    </source>
</evidence>
<dbReference type="Proteomes" id="UP001152885">
    <property type="component" value="Unassembled WGS sequence"/>
</dbReference>
<feature type="transmembrane region" description="Helical" evidence="2">
    <location>
        <begin position="12"/>
        <end position="37"/>
    </location>
</feature>
<keyword evidence="4" id="KW-1185">Reference proteome</keyword>
<keyword evidence="2" id="KW-0812">Transmembrane</keyword>
<comment type="caution">
    <text evidence="3">The sequence shown here is derived from an EMBL/GenBank/DDBJ whole genome shotgun (WGS) entry which is preliminary data.</text>
</comment>
<dbReference type="PANTHER" id="PTHR28229">
    <property type="entry name" value="TRANSLOCATION PROTEIN SEC66"/>
    <property type="match status" value="1"/>
</dbReference>
<dbReference type="InterPro" id="IPR018624">
    <property type="entry name" value="Sec66"/>
</dbReference>
<keyword evidence="2" id="KW-0472">Membrane</keyword>
<protein>
    <recommendedName>
        <fullName evidence="5">Sec66p</fullName>
    </recommendedName>
</protein>
<evidence type="ECO:0000256" key="1">
    <source>
        <dbReference type="SAM" id="Coils"/>
    </source>
</evidence>
<name>A0A9W4TYP0_9ASCO</name>